<comment type="caution">
    <text evidence="2">The sequence shown here is derived from an EMBL/GenBank/DDBJ whole genome shotgun (WGS) entry which is preliminary data.</text>
</comment>
<feature type="region of interest" description="Disordered" evidence="1">
    <location>
        <begin position="1"/>
        <end position="22"/>
    </location>
</feature>
<evidence type="ECO:0000313" key="2">
    <source>
        <dbReference type="EMBL" id="KAJ5504598.1"/>
    </source>
</evidence>
<dbReference type="Proteomes" id="UP001149954">
    <property type="component" value="Unassembled WGS sequence"/>
</dbReference>
<accession>A0A9W9XWE4</accession>
<dbReference type="AlphaFoldDB" id="A0A9W9XWE4"/>
<evidence type="ECO:0000313" key="3">
    <source>
        <dbReference type="Proteomes" id="UP001149954"/>
    </source>
</evidence>
<reference evidence="2" key="2">
    <citation type="journal article" date="2023" name="IMA Fungus">
        <title>Comparative genomic study of the Penicillium genus elucidates a diverse pangenome and 15 lateral gene transfer events.</title>
        <authorList>
            <person name="Petersen C."/>
            <person name="Sorensen T."/>
            <person name="Nielsen M.R."/>
            <person name="Sondergaard T.E."/>
            <person name="Sorensen J.L."/>
            <person name="Fitzpatrick D.A."/>
            <person name="Frisvad J.C."/>
            <person name="Nielsen K.L."/>
        </authorList>
    </citation>
    <scope>NUCLEOTIDE SEQUENCE</scope>
    <source>
        <strain evidence="2">IBT 29495</strain>
    </source>
</reference>
<protein>
    <submittedName>
        <fullName evidence="2">Uncharacterized protein</fullName>
    </submittedName>
</protein>
<feature type="compositionally biased region" description="Acidic residues" evidence="1">
    <location>
        <begin position="43"/>
        <end position="55"/>
    </location>
</feature>
<name>A0A9W9XWE4_9EURO</name>
<evidence type="ECO:0000256" key="1">
    <source>
        <dbReference type="SAM" id="MobiDB-lite"/>
    </source>
</evidence>
<reference evidence="2" key="1">
    <citation type="submission" date="2022-12" db="EMBL/GenBank/DDBJ databases">
        <authorList>
            <person name="Petersen C."/>
        </authorList>
    </citation>
    <scope>NUCLEOTIDE SEQUENCE</scope>
    <source>
        <strain evidence="2">IBT 29495</strain>
    </source>
</reference>
<dbReference type="EMBL" id="JAPWDS010000003">
    <property type="protein sequence ID" value="KAJ5504598.1"/>
    <property type="molecule type" value="Genomic_DNA"/>
</dbReference>
<organism evidence="2 3">
    <name type="scientific">Penicillium fimorum</name>
    <dbReference type="NCBI Taxonomy" id="1882269"/>
    <lineage>
        <taxon>Eukaryota</taxon>
        <taxon>Fungi</taxon>
        <taxon>Dikarya</taxon>
        <taxon>Ascomycota</taxon>
        <taxon>Pezizomycotina</taxon>
        <taxon>Eurotiomycetes</taxon>
        <taxon>Eurotiomycetidae</taxon>
        <taxon>Eurotiales</taxon>
        <taxon>Aspergillaceae</taxon>
        <taxon>Penicillium</taxon>
    </lineage>
</organism>
<sequence length="73" mass="7878">MARQREIGPESADVDDGVDANKVDKVDADDFDAEEVNISSEDVSAEEVDDDDDEGTLVHELPTLNPLSNVHPA</sequence>
<proteinExistence type="predicted"/>
<gene>
    <name evidence="2" type="ORF">N7463_007472</name>
</gene>
<feature type="region of interest" description="Disordered" evidence="1">
    <location>
        <begin position="38"/>
        <end position="73"/>
    </location>
</feature>
<keyword evidence="3" id="KW-1185">Reference proteome</keyword>